<dbReference type="InterPro" id="IPR013083">
    <property type="entry name" value="Znf_RING/FYVE/PHD"/>
</dbReference>
<dbReference type="InterPro" id="IPR001841">
    <property type="entry name" value="Znf_RING"/>
</dbReference>
<sequence>MQKSSPLRNWRESTMNFSTSNFRDCHENAAKPPQSRRSPSKSPERDWSFLDDESPLTIKSSRLSLTKSANQSDFKPLLPNLSKTLKIDPDQPEFSLGASAPSRPKRKAAAAASHIVVITSSCSEDEEPKGAASRKRKRGRPAGSKNKPKCFVCKVCEVEDEEPLVIIQACGDIIHRKCMTQALESNEEVCEYFKTCPVCKAKFHQFYPFFG</sequence>
<name>A0A9C6X7Y3_FRAOC</name>
<dbReference type="GO" id="GO:0008270">
    <property type="term" value="F:zinc ion binding"/>
    <property type="evidence" value="ECO:0007669"/>
    <property type="project" value="UniProtKB-KW"/>
</dbReference>
<dbReference type="SUPFAM" id="SSF57850">
    <property type="entry name" value="RING/U-box"/>
    <property type="match status" value="1"/>
</dbReference>
<evidence type="ECO:0000256" key="4">
    <source>
        <dbReference type="SAM" id="MobiDB-lite"/>
    </source>
</evidence>
<keyword evidence="1 3" id="KW-0863">Zinc-finger</keyword>
<dbReference type="PROSITE" id="PS50089">
    <property type="entry name" value="ZF_RING_2"/>
    <property type="match status" value="1"/>
</dbReference>
<feature type="compositionally biased region" description="Polar residues" evidence="4">
    <location>
        <begin position="1"/>
        <end position="22"/>
    </location>
</feature>
<dbReference type="GeneID" id="127751336"/>
<accession>A0A9C6X7Y3</accession>
<keyword evidence="6" id="KW-1185">Reference proteome</keyword>
<feature type="region of interest" description="Disordered" evidence="4">
    <location>
        <begin position="1"/>
        <end position="53"/>
    </location>
</feature>
<organism evidence="6 7">
    <name type="scientific">Frankliniella occidentalis</name>
    <name type="common">Western flower thrips</name>
    <name type="synonym">Euthrips occidentalis</name>
    <dbReference type="NCBI Taxonomy" id="133901"/>
    <lineage>
        <taxon>Eukaryota</taxon>
        <taxon>Metazoa</taxon>
        <taxon>Ecdysozoa</taxon>
        <taxon>Arthropoda</taxon>
        <taxon>Hexapoda</taxon>
        <taxon>Insecta</taxon>
        <taxon>Pterygota</taxon>
        <taxon>Neoptera</taxon>
        <taxon>Paraneoptera</taxon>
        <taxon>Thysanoptera</taxon>
        <taxon>Terebrantia</taxon>
        <taxon>Thripoidea</taxon>
        <taxon>Thripidae</taxon>
        <taxon>Frankliniella</taxon>
    </lineage>
</organism>
<dbReference type="RefSeq" id="XP_052130713.1">
    <property type="nucleotide sequence ID" value="XM_052274753.1"/>
</dbReference>
<reference evidence="7" key="1">
    <citation type="submission" date="2025-08" db="UniProtKB">
        <authorList>
            <consortium name="RefSeq"/>
        </authorList>
    </citation>
    <scope>IDENTIFICATION</scope>
    <source>
        <tissue evidence="7">Whole organism</tissue>
    </source>
</reference>
<feature type="region of interest" description="Disordered" evidence="4">
    <location>
        <begin position="126"/>
        <end position="146"/>
    </location>
</feature>
<keyword evidence="2" id="KW-0862">Zinc</keyword>
<feature type="domain" description="RING-type" evidence="5">
    <location>
        <begin position="153"/>
        <end position="200"/>
    </location>
</feature>
<protein>
    <submittedName>
        <fullName evidence="7">Uncharacterized protein LOC127751336</fullName>
    </submittedName>
</protein>
<dbReference type="Proteomes" id="UP000504606">
    <property type="component" value="Unplaced"/>
</dbReference>
<feature type="region of interest" description="Disordered" evidence="4">
    <location>
        <begin position="85"/>
        <end position="105"/>
    </location>
</feature>
<dbReference type="Gene3D" id="3.30.40.10">
    <property type="entry name" value="Zinc/RING finger domain, C3HC4 (zinc finger)"/>
    <property type="match status" value="1"/>
</dbReference>
<proteinExistence type="predicted"/>
<dbReference type="KEGG" id="foc:127751336"/>
<keyword evidence="1 3" id="KW-0479">Metal-binding</keyword>
<evidence type="ECO:0000256" key="1">
    <source>
        <dbReference type="ARBA" id="ARBA00022771"/>
    </source>
</evidence>
<evidence type="ECO:0000313" key="7">
    <source>
        <dbReference type="RefSeq" id="XP_052130713.1"/>
    </source>
</evidence>
<evidence type="ECO:0000313" key="6">
    <source>
        <dbReference type="Proteomes" id="UP000504606"/>
    </source>
</evidence>
<evidence type="ECO:0000256" key="3">
    <source>
        <dbReference type="PROSITE-ProRule" id="PRU00175"/>
    </source>
</evidence>
<evidence type="ECO:0000259" key="5">
    <source>
        <dbReference type="PROSITE" id="PS50089"/>
    </source>
</evidence>
<dbReference type="AlphaFoldDB" id="A0A9C6X7Y3"/>
<gene>
    <name evidence="7" type="primary">LOC127751336</name>
</gene>
<feature type="compositionally biased region" description="Low complexity" evidence="4">
    <location>
        <begin position="31"/>
        <end position="41"/>
    </location>
</feature>
<evidence type="ECO:0000256" key="2">
    <source>
        <dbReference type="ARBA" id="ARBA00022833"/>
    </source>
</evidence>